<keyword evidence="4 8" id="KW-0808">Transferase</keyword>
<evidence type="ECO:0000256" key="9">
    <source>
        <dbReference type="PROSITE-ProRule" id="PRU01026"/>
    </source>
</evidence>
<dbReference type="Proteomes" id="UP000051249">
    <property type="component" value="Unassembled WGS sequence"/>
</dbReference>
<keyword evidence="6 8" id="KW-0694">RNA-binding</keyword>
<accession>A0A0R2NKA1</accession>
<comment type="catalytic activity">
    <reaction evidence="8">
        <text>adenosine(1518)/adenosine(1519) in 16S rRNA + 4 S-adenosyl-L-methionine = N(6)-dimethyladenosine(1518)/N(6)-dimethyladenosine(1519) in 16S rRNA + 4 S-adenosyl-L-homocysteine + 4 H(+)</text>
        <dbReference type="Rhea" id="RHEA:19609"/>
        <dbReference type="Rhea" id="RHEA-COMP:10232"/>
        <dbReference type="Rhea" id="RHEA-COMP:10233"/>
        <dbReference type="ChEBI" id="CHEBI:15378"/>
        <dbReference type="ChEBI" id="CHEBI:57856"/>
        <dbReference type="ChEBI" id="CHEBI:59789"/>
        <dbReference type="ChEBI" id="CHEBI:74411"/>
        <dbReference type="ChEBI" id="CHEBI:74493"/>
        <dbReference type="EC" id="2.1.1.182"/>
    </reaction>
</comment>
<dbReference type="Pfam" id="PF00398">
    <property type="entry name" value="RrnaAD"/>
    <property type="match status" value="1"/>
</dbReference>
<gene>
    <name evidence="8" type="primary">rsmA</name>
    <name evidence="8" type="synonym">ksgA</name>
    <name evidence="11" type="ORF">IV88_GL000651</name>
</gene>
<evidence type="ECO:0000259" key="10">
    <source>
        <dbReference type="SMART" id="SM00650"/>
    </source>
</evidence>
<dbReference type="InterPro" id="IPR023165">
    <property type="entry name" value="rRNA_Ade_diMease-like_C"/>
</dbReference>
<dbReference type="PATRIC" id="fig|480391.4.peg.660"/>
<evidence type="ECO:0000256" key="5">
    <source>
        <dbReference type="ARBA" id="ARBA00022691"/>
    </source>
</evidence>
<dbReference type="GO" id="GO:0005829">
    <property type="term" value="C:cytosol"/>
    <property type="evidence" value="ECO:0007669"/>
    <property type="project" value="TreeGrafter"/>
</dbReference>
<dbReference type="HAMAP" id="MF_00607">
    <property type="entry name" value="16SrRNA_methyltr_A"/>
    <property type="match status" value="1"/>
</dbReference>
<dbReference type="OrthoDB" id="9814755at2"/>
<keyword evidence="12" id="KW-1185">Reference proteome</keyword>
<dbReference type="SMART" id="SM00650">
    <property type="entry name" value="rADc"/>
    <property type="match status" value="1"/>
</dbReference>
<keyword evidence="1 8" id="KW-0963">Cytoplasm</keyword>
<dbReference type="EMBL" id="JQCQ01000002">
    <property type="protein sequence ID" value="KRO26191.1"/>
    <property type="molecule type" value="Genomic_DNA"/>
</dbReference>
<dbReference type="InterPro" id="IPR020596">
    <property type="entry name" value="rRNA_Ade_Mease_Trfase_CS"/>
</dbReference>
<organism evidence="11 12">
    <name type="scientific">Pediococcus argentinicus</name>
    <dbReference type="NCBI Taxonomy" id="480391"/>
    <lineage>
        <taxon>Bacteria</taxon>
        <taxon>Bacillati</taxon>
        <taxon>Bacillota</taxon>
        <taxon>Bacilli</taxon>
        <taxon>Lactobacillales</taxon>
        <taxon>Lactobacillaceae</taxon>
        <taxon>Pediococcus</taxon>
    </lineage>
</organism>
<dbReference type="FunFam" id="3.40.50.150:FF:000023">
    <property type="entry name" value="Ribosomal RNA small subunit methyltransferase A"/>
    <property type="match status" value="1"/>
</dbReference>
<feature type="binding site" evidence="8 9">
    <location>
        <position position="129"/>
    </location>
    <ligand>
        <name>S-adenosyl-L-methionine</name>
        <dbReference type="ChEBI" id="CHEBI:59789"/>
    </ligand>
</feature>
<evidence type="ECO:0000313" key="12">
    <source>
        <dbReference type="Proteomes" id="UP000051249"/>
    </source>
</evidence>
<sequence>MTEQIEIGNPIRTRAIIEQYGLSAKKSLGQNFLTDSNVLVNIVTAAEISEEDDVIEVGPGIGALTEQLAKRAHHVLAFEIDENLIRVLDDTLAPYDNVTVLNHDVLKANLANEIAENLDGKHHLKVVANLPYYITTPILKNFMASSLPIEKMVVMMQKEVAERLTANPGNKEYGSLSVVVQYRMDTKIEFAVPAKVFVPKPKVDSAILSLTPRTEYTVKPDDEAHFFKTVHGCFMHRRKNLWNNLQGMFGKTPEIKEEIQIVLDDLQIDPQIRPERLTVADFIRLSNRLLPTDLKQK</sequence>
<dbReference type="GO" id="GO:0003723">
    <property type="term" value="F:RNA binding"/>
    <property type="evidence" value="ECO:0007669"/>
    <property type="project" value="UniProtKB-UniRule"/>
</dbReference>
<dbReference type="SUPFAM" id="SSF53335">
    <property type="entry name" value="S-adenosyl-L-methionine-dependent methyltransferases"/>
    <property type="match status" value="1"/>
</dbReference>
<dbReference type="Gene3D" id="3.40.50.150">
    <property type="entry name" value="Vaccinia Virus protein VP39"/>
    <property type="match status" value="1"/>
</dbReference>
<evidence type="ECO:0000256" key="3">
    <source>
        <dbReference type="ARBA" id="ARBA00022603"/>
    </source>
</evidence>
<name>A0A0R2NKA1_9LACO</name>
<keyword evidence="5 8" id="KW-0949">S-adenosyl-L-methionine</keyword>
<feature type="domain" description="Ribosomal RNA adenine methylase transferase N-terminal" evidence="10">
    <location>
        <begin position="38"/>
        <end position="214"/>
    </location>
</feature>
<reference evidence="11 12" key="1">
    <citation type="journal article" date="2015" name="Genome Announc.">
        <title>Expanding the biotechnology potential of lactobacilli through comparative genomics of 213 strains and associated genera.</title>
        <authorList>
            <person name="Sun Z."/>
            <person name="Harris H.M."/>
            <person name="McCann A."/>
            <person name="Guo C."/>
            <person name="Argimon S."/>
            <person name="Zhang W."/>
            <person name="Yang X."/>
            <person name="Jeffery I.B."/>
            <person name="Cooney J.C."/>
            <person name="Kagawa T.F."/>
            <person name="Liu W."/>
            <person name="Song Y."/>
            <person name="Salvetti E."/>
            <person name="Wrobel A."/>
            <person name="Rasinkangas P."/>
            <person name="Parkhill J."/>
            <person name="Rea M.C."/>
            <person name="O'Sullivan O."/>
            <person name="Ritari J."/>
            <person name="Douillard F.P."/>
            <person name="Paul Ross R."/>
            <person name="Yang R."/>
            <person name="Briner A.E."/>
            <person name="Felis G.E."/>
            <person name="de Vos W.M."/>
            <person name="Barrangou R."/>
            <person name="Klaenhammer T.R."/>
            <person name="Caufield P.W."/>
            <person name="Cui Y."/>
            <person name="Zhang H."/>
            <person name="O'Toole P.W."/>
        </authorList>
    </citation>
    <scope>NUCLEOTIDE SEQUENCE [LARGE SCALE GENOMIC DNA]</scope>
    <source>
        <strain evidence="11 12">DSM 23026</strain>
    </source>
</reference>
<comment type="function">
    <text evidence="8">Specifically dimethylates two adjacent adenosines (A1518 and A1519) in the loop of a conserved hairpin near the 3'-end of 16S rRNA in the 30S particle. May play a critical role in biogenesis of 30S subunits.</text>
</comment>
<protein>
    <recommendedName>
        <fullName evidence="8">Ribosomal RNA small subunit methyltransferase A</fullName>
        <ecNumber evidence="8">2.1.1.182</ecNumber>
    </recommendedName>
    <alternativeName>
        <fullName evidence="8">16S rRNA (adenine(1518)-N(6)/adenine(1519)-N(6))-dimethyltransferase</fullName>
    </alternativeName>
    <alternativeName>
        <fullName evidence="8">16S rRNA dimethyladenosine transferase</fullName>
    </alternativeName>
    <alternativeName>
        <fullName evidence="8">16S rRNA dimethylase</fullName>
    </alternativeName>
    <alternativeName>
        <fullName evidence="8">S-adenosylmethionine-6-N', N'-adenosyl(rRNA) dimethyltransferase</fullName>
    </alternativeName>
</protein>
<dbReference type="PANTHER" id="PTHR11727:SF7">
    <property type="entry name" value="DIMETHYLADENOSINE TRANSFERASE-RELATED"/>
    <property type="match status" value="1"/>
</dbReference>
<feature type="binding site" evidence="8 9">
    <location>
        <position position="31"/>
    </location>
    <ligand>
        <name>S-adenosyl-L-methionine</name>
        <dbReference type="ChEBI" id="CHEBI:59789"/>
    </ligand>
</feature>
<dbReference type="InterPro" id="IPR029063">
    <property type="entry name" value="SAM-dependent_MTases_sf"/>
</dbReference>
<dbReference type="Gene3D" id="1.10.8.100">
    <property type="entry name" value="Ribosomal RNA adenine dimethylase-like, domain 2"/>
    <property type="match status" value="1"/>
</dbReference>
<feature type="binding site" evidence="8 9">
    <location>
        <position position="33"/>
    </location>
    <ligand>
        <name>S-adenosyl-L-methionine</name>
        <dbReference type="ChEBI" id="CHEBI:59789"/>
    </ligand>
</feature>
<feature type="binding site" evidence="8 9">
    <location>
        <position position="104"/>
    </location>
    <ligand>
        <name>S-adenosyl-L-methionine</name>
        <dbReference type="ChEBI" id="CHEBI:59789"/>
    </ligand>
</feature>
<comment type="similarity">
    <text evidence="8">Belongs to the class I-like SAM-binding methyltransferase superfamily. rRNA adenine N(6)-methyltransferase family. RsmA subfamily.</text>
</comment>
<dbReference type="PANTHER" id="PTHR11727">
    <property type="entry name" value="DIMETHYLADENOSINE TRANSFERASE"/>
    <property type="match status" value="1"/>
</dbReference>
<evidence type="ECO:0000256" key="1">
    <source>
        <dbReference type="ARBA" id="ARBA00022490"/>
    </source>
</evidence>
<comment type="subcellular location">
    <subcellularLocation>
        <location evidence="8">Cytoplasm</location>
    </subcellularLocation>
</comment>
<keyword evidence="3 8" id="KW-0489">Methyltransferase</keyword>
<feature type="binding site" evidence="8 9">
    <location>
        <position position="58"/>
    </location>
    <ligand>
        <name>S-adenosyl-L-methionine</name>
        <dbReference type="ChEBI" id="CHEBI:59789"/>
    </ligand>
</feature>
<dbReference type="EC" id="2.1.1.182" evidence="8"/>
<dbReference type="PROSITE" id="PS01131">
    <property type="entry name" value="RRNA_A_DIMETH"/>
    <property type="match status" value="1"/>
</dbReference>
<feature type="binding site" evidence="8 9">
    <location>
        <position position="79"/>
    </location>
    <ligand>
        <name>S-adenosyl-L-methionine</name>
        <dbReference type="ChEBI" id="CHEBI:59789"/>
    </ligand>
</feature>
<evidence type="ECO:0000256" key="8">
    <source>
        <dbReference type="HAMAP-Rule" id="MF_00607"/>
    </source>
</evidence>
<dbReference type="GO" id="GO:0052908">
    <property type="term" value="F:16S rRNA (adenine(1518)-N(6)/adenine(1519)-N(6))-dimethyltransferase activity"/>
    <property type="evidence" value="ECO:0007669"/>
    <property type="project" value="UniProtKB-EC"/>
</dbReference>
<dbReference type="GO" id="GO:0052910">
    <property type="term" value="F:23S rRNA (adenine(2085)-N(6))-dimethyltransferase activity"/>
    <property type="evidence" value="ECO:0007669"/>
    <property type="project" value="UniProtKB-EC"/>
</dbReference>
<dbReference type="InterPro" id="IPR020598">
    <property type="entry name" value="rRNA_Ade_methylase_Trfase_N"/>
</dbReference>
<comment type="catalytic activity">
    <reaction evidence="7">
        <text>adenosine(2085) in 23S rRNA + 2 S-adenosyl-L-methionine = N(6)-dimethyladenosine(2085) in 23S rRNA + 2 S-adenosyl-L-homocysteine + 2 H(+)</text>
        <dbReference type="Rhea" id="RHEA:42784"/>
        <dbReference type="Rhea" id="RHEA-COMP:10237"/>
        <dbReference type="Rhea" id="RHEA-COMP:10238"/>
        <dbReference type="ChEBI" id="CHEBI:15378"/>
        <dbReference type="ChEBI" id="CHEBI:57856"/>
        <dbReference type="ChEBI" id="CHEBI:59789"/>
        <dbReference type="ChEBI" id="CHEBI:74411"/>
        <dbReference type="ChEBI" id="CHEBI:74493"/>
        <dbReference type="EC" id="2.1.1.184"/>
    </reaction>
</comment>
<evidence type="ECO:0000256" key="6">
    <source>
        <dbReference type="ARBA" id="ARBA00022884"/>
    </source>
</evidence>
<dbReference type="InterPro" id="IPR001737">
    <property type="entry name" value="KsgA/Erm"/>
</dbReference>
<keyword evidence="2 8" id="KW-0698">rRNA processing</keyword>
<dbReference type="CDD" id="cd02440">
    <property type="entry name" value="AdoMet_MTases"/>
    <property type="match status" value="1"/>
</dbReference>
<dbReference type="RefSeq" id="WP_057797820.1">
    <property type="nucleotide sequence ID" value="NZ_BJZZ01000002.1"/>
</dbReference>
<dbReference type="NCBIfam" id="TIGR00755">
    <property type="entry name" value="ksgA"/>
    <property type="match status" value="1"/>
</dbReference>
<dbReference type="AlphaFoldDB" id="A0A0R2NKA1"/>
<evidence type="ECO:0000256" key="2">
    <source>
        <dbReference type="ARBA" id="ARBA00022552"/>
    </source>
</evidence>
<proteinExistence type="inferred from homology"/>
<dbReference type="InterPro" id="IPR011530">
    <property type="entry name" value="rRNA_adenine_dimethylase"/>
</dbReference>
<evidence type="ECO:0000256" key="7">
    <source>
        <dbReference type="ARBA" id="ARBA00049167"/>
    </source>
</evidence>
<evidence type="ECO:0000313" key="11">
    <source>
        <dbReference type="EMBL" id="KRO26191.1"/>
    </source>
</evidence>
<comment type="caution">
    <text evidence="11">The sequence shown here is derived from an EMBL/GenBank/DDBJ whole genome shotgun (WGS) entry which is preliminary data.</text>
</comment>
<dbReference type="PROSITE" id="PS51689">
    <property type="entry name" value="SAM_RNA_A_N6_MT"/>
    <property type="match status" value="1"/>
</dbReference>
<evidence type="ECO:0000256" key="4">
    <source>
        <dbReference type="ARBA" id="ARBA00022679"/>
    </source>
</evidence>